<name>A0A2P6TE41_CHLSO</name>
<keyword evidence="11" id="KW-0408">Iron</keyword>
<feature type="region of interest" description="Disordered" evidence="14">
    <location>
        <begin position="26"/>
        <end position="50"/>
    </location>
</feature>
<evidence type="ECO:0000256" key="7">
    <source>
        <dbReference type="ARBA" id="ARBA00022723"/>
    </source>
</evidence>
<keyword evidence="4" id="KW-0934">Plastid</keyword>
<evidence type="ECO:0000256" key="6">
    <source>
        <dbReference type="ARBA" id="ARBA00022714"/>
    </source>
</evidence>
<accession>A0A2P6TE41</accession>
<dbReference type="PANTHER" id="PTHR21266">
    <property type="entry name" value="IRON-SULFUR DOMAIN CONTAINING PROTEIN"/>
    <property type="match status" value="1"/>
</dbReference>
<dbReference type="InterPro" id="IPR036922">
    <property type="entry name" value="Rieske_2Fe-2S_sf"/>
</dbReference>
<evidence type="ECO:0000256" key="8">
    <source>
        <dbReference type="ARBA" id="ARBA00022946"/>
    </source>
</evidence>
<dbReference type="OrthoDB" id="426882at2759"/>
<evidence type="ECO:0000313" key="17">
    <source>
        <dbReference type="EMBL" id="PRW20916.1"/>
    </source>
</evidence>
<evidence type="ECO:0000256" key="9">
    <source>
        <dbReference type="ARBA" id="ARBA00022989"/>
    </source>
</evidence>
<evidence type="ECO:0000256" key="1">
    <source>
        <dbReference type="ARBA" id="ARBA00004229"/>
    </source>
</evidence>
<dbReference type="InterPro" id="IPR013626">
    <property type="entry name" value="PaO"/>
</dbReference>
<dbReference type="GO" id="GO:0010277">
    <property type="term" value="F:chlorophyllide a oxygenase activity"/>
    <property type="evidence" value="ECO:0007669"/>
    <property type="project" value="InterPro"/>
</dbReference>
<reference evidence="17 18" key="1">
    <citation type="journal article" date="2018" name="Plant J.">
        <title>Genome sequences of Chlorella sorokiniana UTEX 1602 and Micractinium conductrix SAG 241.80: implications to maltose excretion by a green alga.</title>
        <authorList>
            <person name="Arriola M.B."/>
            <person name="Velmurugan N."/>
            <person name="Zhang Y."/>
            <person name="Plunkett M.H."/>
            <person name="Hondzo H."/>
            <person name="Barney B.M."/>
        </authorList>
    </citation>
    <scope>NUCLEOTIDE SEQUENCE [LARGE SCALE GENOMIC DNA]</scope>
    <source>
        <strain evidence="18">UTEX 1602</strain>
    </source>
</reference>
<keyword evidence="8" id="KW-0809">Transit peptide</keyword>
<dbReference type="SUPFAM" id="SSF55961">
    <property type="entry name" value="Bet v1-like"/>
    <property type="match status" value="1"/>
</dbReference>
<keyword evidence="13 15" id="KW-0472">Membrane</keyword>
<dbReference type="STRING" id="3076.A0A2P6TE41"/>
<keyword evidence="3" id="KW-0150">Chloroplast</keyword>
<dbReference type="InterPro" id="IPR017941">
    <property type="entry name" value="Rieske_2Fe-2S"/>
</dbReference>
<keyword evidence="10" id="KW-0560">Oxidoreductase</keyword>
<keyword evidence="12" id="KW-0411">Iron-sulfur</keyword>
<gene>
    <name evidence="17" type="ORF">C2E21_8574</name>
</gene>
<dbReference type="GO" id="GO:0051537">
    <property type="term" value="F:2 iron, 2 sulfur cluster binding"/>
    <property type="evidence" value="ECO:0007669"/>
    <property type="project" value="UniProtKB-KW"/>
</dbReference>
<comment type="subcellular location">
    <subcellularLocation>
        <location evidence="2">Membrane</location>
    </subcellularLocation>
    <subcellularLocation>
        <location evidence="1">Plastid</location>
        <location evidence="1">Chloroplast</location>
    </subcellularLocation>
</comment>
<dbReference type="Proteomes" id="UP000239899">
    <property type="component" value="Unassembled WGS sequence"/>
</dbReference>
<evidence type="ECO:0000256" key="5">
    <source>
        <dbReference type="ARBA" id="ARBA00022692"/>
    </source>
</evidence>
<evidence type="ECO:0000256" key="10">
    <source>
        <dbReference type="ARBA" id="ARBA00023002"/>
    </source>
</evidence>
<evidence type="ECO:0000256" key="3">
    <source>
        <dbReference type="ARBA" id="ARBA00022528"/>
    </source>
</evidence>
<dbReference type="SUPFAM" id="SSF50022">
    <property type="entry name" value="ISP domain"/>
    <property type="match status" value="1"/>
</dbReference>
<dbReference type="EMBL" id="LHPG02000021">
    <property type="protein sequence ID" value="PRW20916.1"/>
    <property type="molecule type" value="Genomic_DNA"/>
</dbReference>
<dbReference type="Gene3D" id="2.102.10.10">
    <property type="entry name" value="Rieske [2Fe-2S] iron-sulphur domain"/>
    <property type="match status" value="1"/>
</dbReference>
<evidence type="ECO:0000256" key="11">
    <source>
        <dbReference type="ARBA" id="ARBA00023004"/>
    </source>
</evidence>
<dbReference type="PROSITE" id="PS51296">
    <property type="entry name" value="RIESKE"/>
    <property type="match status" value="1"/>
</dbReference>
<feature type="compositionally biased region" description="Low complexity" evidence="14">
    <location>
        <begin position="32"/>
        <end position="50"/>
    </location>
</feature>
<keyword evidence="7" id="KW-0479">Metal-binding</keyword>
<keyword evidence="18" id="KW-1185">Reference proteome</keyword>
<sequence length="563" mass="61174">MRTAAKPVAGALARPAALPRRHALAGVPVTPSTPARTIRRPAAGRPGRPSAQLSAAAAEVAAAEEDTRGRIDWFAQWWPIAFVRDIPDKEPYSFRLLDQPIVIWKDQQGVYRCFYDACPHRLVPLSDGRITPEGQLECPYHGWQFKGCGTCTSMPQGGDPSAPRSSATAFQCAVKQDMVWVKLQPAPADGSEPDTSGIRVIPELEEEGWFAFGDMWRDIPYDWATLIENVIDAGHVPFTHHGSVSKRQTSGDYNLRVTERGEWGFRGVWEQGPRRGKLGAQHTLWDAPVLMRHTIDSMDKSGFANITAVYGVPMSAGRCRALVRQPFKFKNKLIPLLFKVLPEWRSHLGNNSVLDEDVIFLHMQERESALRGMGEKPAGQVYFMPAASDAYVAGFRVWLDSVAGGGPWGPMNDSYLLRAGRRLPEKQLLDHYHSHTERCSICRPALRNLRLARAAAAAVGIAAAAVAAVSLFVQYVAPAVTGTAAAAGPSAAGLAAARQAAAAAAAVGQSGWPPLVALAAACAAVAAVAGLVWRWCHRTIPQFYTGERPFARNRVPGEFAPEI</sequence>
<evidence type="ECO:0000313" key="18">
    <source>
        <dbReference type="Proteomes" id="UP000239899"/>
    </source>
</evidence>
<evidence type="ECO:0000256" key="2">
    <source>
        <dbReference type="ARBA" id="ARBA00004370"/>
    </source>
</evidence>
<protein>
    <submittedName>
        <fullName evidence="17">Pheophorbide a oxygenase</fullName>
    </submittedName>
</protein>
<evidence type="ECO:0000256" key="13">
    <source>
        <dbReference type="ARBA" id="ARBA00023136"/>
    </source>
</evidence>
<proteinExistence type="predicted"/>
<dbReference type="Pfam" id="PF00355">
    <property type="entry name" value="Rieske"/>
    <property type="match status" value="1"/>
</dbReference>
<dbReference type="PANTHER" id="PTHR21266:SF32">
    <property type="entry name" value="CHOLESTEROL 7-DESATURASE NVD"/>
    <property type="match status" value="1"/>
</dbReference>
<keyword evidence="9 15" id="KW-1133">Transmembrane helix</keyword>
<dbReference type="Pfam" id="PF08417">
    <property type="entry name" value="PaO"/>
    <property type="match status" value="1"/>
</dbReference>
<keyword evidence="6" id="KW-0001">2Fe-2S</keyword>
<dbReference type="InterPro" id="IPR050584">
    <property type="entry name" value="Cholesterol_7-desaturase"/>
</dbReference>
<evidence type="ECO:0000256" key="14">
    <source>
        <dbReference type="SAM" id="MobiDB-lite"/>
    </source>
</evidence>
<evidence type="ECO:0000256" key="15">
    <source>
        <dbReference type="SAM" id="Phobius"/>
    </source>
</evidence>
<feature type="domain" description="Rieske" evidence="16">
    <location>
        <begin position="78"/>
        <end position="181"/>
    </location>
</feature>
<evidence type="ECO:0000256" key="12">
    <source>
        <dbReference type="ARBA" id="ARBA00023014"/>
    </source>
</evidence>
<dbReference type="AlphaFoldDB" id="A0A2P6TE41"/>
<feature type="transmembrane region" description="Helical" evidence="15">
    <location>
        <begin position="451"/>
        <end position="473"/>
    </location>
</feature>
<dbReference type="GO" id="GO:0016020">
    <property type="term" value="C:membrane"/>
    <property type="evidence" value="ECO:0007669"/>
    <property type="project" value="UniProtKB-SubCell"/>
</dbReference>
<evidence type="ECO:0000256" key="4">
    <source>
        <dbReference type="ARBA" id="ARBA00022640"/>
    </source>
</evidence>
<organism evidence="17 18">
    <name type="scientific">Chlorella sorokiniana</name>
    <name type="common">Freshwater green alga</name>
    <dbReference type="NCBI Taxonomy" id="3076"/>
    <lineage>
        <taxon>Eukaryota</taxon>
        <taxon>Viridiplantae</taxon>
        <taxon>Chlorophyta</taxon>
        <taxon>core chlorophytes</taxon>
        <taxon>Trebouxiophyceae</taxon>
        <taxon>Chlorellales</taxon>
        <taxon>Chlorellaceae</taxon>
        <taxon>Chlorella clade</taxon>
        <taxon>Chlorella</taxon>
    </lineage>
</organism>
<comment type="caution">
    <text evidence="17">The sequence shown here is derived from an EMBL/GenBank/DDBJ whole genome shotgun (WGS) entry which is preliminary data.</text>
</comment>
<keyword evidence="5 15" id="KW-0812">Transmembrane</keyword>
<dbReference type="GO" id="GO:0009507">
    <property type="term" value="C:chloroplast"/>
    <property type="evidence" value="ECO:0007669"/>
    <property type="project" value="UniProtKB-SubCell"/>
</dbReference>
<feature type="transmembrane region" description="Helical" evidence="15">
    <location>
        <begin position="515"/>
        <end position="533"/>
    </location>
</feature>
<dbReference type="GO" id="GO:0046872">
    <property type="term" value="F:metal ion binding"/>
    <property type="evidence" value="ECO:0007669"/>
    <property type="project" value="UniProtKB-KW"/>
</dbReference>
<dbReference type="Gene3D" id="3.90.380.10">
    <property type="entry name" value="Naphthalene 1,2-dioxygenase Alpha Subunit, Chain A, domain 1"/>
    <property type="match status" value="1"/>
</dbReference>
<evidence type="ECO:0000259" key="16">
    <source>
        <dbReference type="PROSITE" id="PS51296"/>
    </source>
</evidence>